<reference evidence="1" key="1">
    <citation type="journal article" date="2013" name="Environ. Microbiol.">
        <title>Microbiota from the distal guts of lean and obese adolescents exhibit partial functional redundancy besides clear differences in community structure.</title>
        <authorList>
            <person name="Ferrer M."/>
            <person name="Ruiz A."/>
            <person name="Lanza F."/>
            <person name="Haange S.B."/>
            <person name="Oberbach A."/>
            <person name="Till H."/>
            <person name="Bargiela R."/>
            <person name="Campoy C."/>
            <person name="Segura M.T."/>
            <person name="Richter M."/>
            <person name="von Bergen M."/>
            <person name="Seifert J."/>
            <person name="Suarez A."/>
        </authorList>
    </citation>
    <scope>NUCLEOTIDE SEQUENCE</scope>
</reference>
<proteinExistence type="predicted"/>
<organism evidence="1">
    <name type="scientific">human gut metagenome</name>
    <dbReference type="NCBI Taxonomy" id="408170"/>
    <lineage>
        <taxon>unclassified sequences</taxon>
        <taxon>metagenomes</taxon>
        <taxon>organismal metagenomes</taxon>
    </lineage>
</organism>
<gene>
    <name evidence="1" type="ORF">OBE_09959</name>
</gene>
<keyword evidence="1" id="KW-0645">Protease</keyword>
<dbReference type="EMBL" id="AJWZ01006872">
    <property type="protein sequence ID" value="EKC58531.1"/>
    <property type="molecule type" value="Genomic_DNA"/>
</dbReference>
<feature type="non-terminal residue" evidence="1">
    <location>
        <position position="187"/>
    </location>
</feature>
<dbReference type="AlphaFoldDB" id="K1TH14"/>
<comment type="caution">
    <text evidence="1">The sequence shown here is derived from an EMBL/GenBank/DDBJ whole genome shotgun (WGS) entry which is preliminary data.</text>
</comment>
<evidence type="ECO:0000313" key="1">
    <source>
        <dbReference type="EMBL" id="EKC58531.1"/>
    </source>
</evidence>
<accession>K1TH14</accession>
<dbReference type="GO" id="GO:0008233">
    <property type="term" value="F:peptidase activity"/>
    <property type="evidence" value="ECO:0007669"/>
    <property type="project" value="UniProtKB-KW"/>
</dbReference>
<keyword evidence="1" id="KW-0378">Hydrolase</keyword>
<name>K1TH14_9ZZZZ</name>
<dbReference type="GO" id="GO:0006508">
    <property type="term" value="P:proteolysis"/>
    <property type="evidence" value="ECO:0007669"/>
    <property type="project" value="UniProtKB-KW"/>
</dbReference>
<sequence length="187" mass="20762">MENAPDMSAGSRKILTSAEAEAGELLVKFSKESIAAVEAGVTRSESTRTGIQPFDAALKEISAVSVERVIPVVEQHEADARASGLHRWYRVRFNDQVSLDEAARKLAAVEDVEVVQYDGYVARNFTEMSAVPYNNVWSSDRDQINTRSGETPKFNDPMLNKQWHYKNTGDETLVSPIKEGCDINVEP</sequence>
<protein>
    <submittedName>
        <fullName evidence="1">Subtilisin-like serine protease</fullName>
    </submittedName>
</protein>